<dbReference type="PANTHER" id="PTHR45881">
    <property type="entry name" value="CHECKPOINT SUPPRESSOR 1-LIKE, ISOFORM A-RELATED"/>
    <property type="match status" value="1"/>
</dbReference>
<dbReference type="Pfam" id="PF00250">
    <property type="entry name" value="Forkhead"/>
    <property type="match status" value="1"/>
</dbReference>
<dbReference type="InterPro" id="IPR018122">
    <property type="entry name" value="TF_fork_head_CS_1"/>
</dbReference>
<feature type="DNA-binding region" description="Fork-head" evidence="6">
    <location>
        <begin position="86"/>
        <end position="181"/>
    </location>
</feature>
<evidence type="ECO:0000256" key="6">
    <source>
        <dbReference type="PROSITE-ProRule" id="PRU00089"/>
    </source>
</evidence>
<dbReference type="EMBL" id="UZAJ01040394">
    <property type="protein sequence ID" value="VDP14653.1"/>
    <property type="molecule type" value="Genomic_DNA"/>
</dbReference>
<dbReference type="PROSITE" id="PS50039">
    <property type="entry name" value="FORK_HEAD_3"/>
    <property type="match status" value="1"/>
</dbReference>
<dbReference type="GO" id="GO:0000978">
    <property type="term" value="F:RNA polymerase II cis-regulatory region sequence-specific DNA binding"/>
    <property type="evidence" value="ECO:0007669"/>
    <property type="project" value="TreeGrafter"/>
</dbReference>
<evidence type="ECO:0000259" key="7">
    <source>
        <dbReference type="PROSITE" id="PS50039"/>
    </source>
</evidence>
<feature type="domain" description="Fork-head" evidence="7">
    <location>
        <begin position="86"/>
        <end position="181"/>
    </location>
</feature>
<evidence type="ECO:0000256" key="3">
    <source>
        <dbReference type="ARBA" id="ARBA00023125"/>
    </source>
</evidence>
<evidence type="ECO:0000313" key="9">
    <source>
        <dbReference type="Proteomes" id="UP000267606"/>
    </source>
</evidence>
<keyword evidence="5 6" id="KW-0539">Nucleus</keyword>
<dbReference type="PROSITE" id="PS00658">
    <property type="entry name" value="FORK_HEAD_2"/>
    <property type="match status" value="1"/>
</dbReference>
<dbReference type="InterPro" id="IPR001766">
    <property type="entry name" value="Fork_head_dom"/>
</dbReference>
<evidence type="ECO:0000313" key="8">
    <source>
        <dbReference type="EMBL" id="VDP14653.1"/>
    </source>
</evidence>
<dbReference type="STRING" id="387005.A0A183I227"/>
<keyword evidence="2" id="KW-0805">Transcription regulation</keyword>
<dbReference type="InterPro" id="IPR036388">
    <property type="entry name" value="WH-like_DNA-bd_sf"/>
</dbReference>
<proteinExistence type="predicted"/>
<dbReference type="WBParaSite" id="OFLC_0001379001-mRNA-1">
    <property type="protein sequence ID" value="OFLC_0001379001-mRNA-1"/>
    <property type="gene ID" value="OFLC_0001379001"/>
</dbReference>
<dbReference type="InterPro" id="IPR036390">
    <property type="entry name" value="WH_DNA-bd_sf"/>
</dbReference>
<dbReference type="GO" id="GO:0000981">
    <property type="term" value="F:DNA-binding transcription factor activity, RNA polymerase II-specific"/>
    <property type="evidence" value="ECO:0007669"/>
    <property type="project" value="TreeGrafter"/>
</dbReference>
<dbReference type="CDD" id="cd20026">
    <property type="entry name" value="FH_FOXK"/>
    <property type="match status" value="1"/>
</dbReference>
<dbReference type="PROSITE" id="PS00657">
    <property type="entry name" value="FORK_HEAD_1"/>
    <property type="match status" value="1"/>
</dbReference>
<dbReference type="FunFam" id="1.10.10.10:FF:000030">
    <property type="entry name" value="Forkhead box protein K2"/>
    <property type="match status" value="1"/>
</dbReference>
<dbReference type="SMART" id="SM00339">
    <property type="entry name" value="FH"/>
    <property type="match status" value="1"/>
</dbReference>
<dbReference type="PRINTS" id="PR00053">
    <property type="entry name" value="FORKHEAD"/>
</dbReference>
<keyword evidence="4" id="KW-0804">Transcription</keyword>
<sequence>MVTKRCVFRFPCTRVIMLFCGIEPISRTVISLGSIVKTMGSEMDSAISLAVSIMDHQFQFRHPILIKAAKISINENFAENFDSNEKPPYSYAQLIVQAILSSPDHQITLSGIYNYITSHYPWYRSTDKGWQNSIRHNLSLNRYFIKVSRSQKEPGKGSFWRMESSSAPLNFELAYKKRKPKLSKGNK</sequence>
<keyword evidence="9" id="KW-1185">Reference proteome</keyword>
<dbReference type="AlphaFoldDB" id="A0A183I227"/>
<dbReference type="InterPro" id="IPR030456">
    <property type="entry name" value="TF_fork_head_CS_2"/>
</dbReference>
<dbReference type="SUPFAM" id="SSF46785">
    <property type="entry name" value="Winged helix' DNA-binding domain"/>
    <property type="match status" value="1"/>
</dbReference>
<dbReference type="Gene3D" id="1.10.10.10">
    <property type="entry name" value="Winged helix-like DNA-binding domain superfamily/Winged helix DNA-binding domain"/>
    <property type="match status" value="1"/>
</dbReference>
<comment type="subcellular location">
    <subcellularLocation>
        <location evidence="1 6">Nucleus</location>
    </subcellularLocation>
</comment>
<gene>
    <name evidence="8" type="ORF">OFLC_LOCUS13789</name>
</gene>
<evidence type="ECO:0000256" key="1">
    <source>
        <dbReference type="ARBA" id="ARBA00004123"/>
    </source>
</evidence>
<evidence type="ECO:0000256" key="2">
    <source>
        <dbReference type="ARBA" id="ARBA00023015"/>
    </source>
</evidence>
<accession>A0A183I227</accession>
<dbReference type="GO" id="GO:0005634">
    <property type="term" value="C:nucleus"/>
    <property type="evidence" value="ECO:0007669"/>
    <property type="project" value="UniProtKB-SubCell"/>
</dbReference>
<keyword evidence="3 6" id="KW-0238">DNA-binding</keyword>
<organism evidence="10">
    <name type="scientific">Onchocerca flexuosa</name>
    <dbReference type="NCBI Taxonomy" id="387005"/>
    <lineage>
        <taxon>Eukaryota</taxon>
        <taxon>Metazoa</taxon>
        <taxon>Ecdysozoa</taxon>
        <taxon>Nematoda</taxon>
        <taxon>Chromadorea</taxon>
        <taxon>Rhabditida</taxon>
        <taxon>Spirurina</taxon>
        <taxon>Spiruromorpha</taxon>
        <taxon>Filarioidea</taxon>
        <taxon>Onchocercidae</taxon>
        <taxon>Onchocerca</taxon>
    </lineage>
</organism>
<protein>
    <submittedName>
        <fullName evidence="10">Fork-head domain-containing protein</fullName>
    </submittedName>
</protein>
<reference evidence="10" key="1">
    <citation type="submission" date="2016-06" db="UniProtKB">
        <authorList>
            <consortium name="WormBaseParasite"/>
        </authorList>
    </citation>
    <scope>IDENTIFICATION</scope>
</reference>
<reference evidence="8 9" key="2">
    <citation type="submission" date="2018-11" db="EMBL/GenBank/DDBJ databases">
        <authorList>
            <consortium name="Pathogen Informatics"/>
        </authorList>
    </citation>
    <scope>NUCLEOTIDE SEQUENCE [LARGE SCALE GENOMIC DNA]</scope>
</reference>
<dbReference type="PANTHER" id="PTHR45881:SF1">
    <property type="entry name" value="FORK HEAD PROTEIN HOMOLOG 2"/>
    <property type="match status" value="1"/>
</dbReference>
<dbReference type="Proteomes" id="UP000267606">
    <property type="component" value="Unassembled WGS sequence"/>
</dbReference>
<evidence type="ECO:0000256" key="5">
    <source>
        <dbReference type="ARBA" id="ARBA00023242"/>
    </source>
</evidence>
<evidence type="ECO:0000313" key="10">
    <source>
        <dbReference type="WBParaSite" id="OFLC_0001379001-mRNA-1"/>
    </source>
</evidence>
<evidence type="ECO:0000256" key="4">
    <source>
        <dbReference type="ARBA" id="ARBA00023163"/>
    </source>
</evidence>
<name>A0A183I227_9BILA</name>